<evidence type="ECO:0000313" key="6">
    <source>
        <dbReference type="Proteomes" id="UP000295765"/>
    </source>
</evidence>
<feature type="repeat" description="TPR" evidence="3">
    <location>
        <begin position="321"/>
        <end position="354"/>
    </location>
</feature>
<dbReference type="InterPro" id="IPR050498">
    <property type="entry name" value="Ycf3"/>
</dbReference>
<keyword evidence="2 3" id="KW-0802">TPR repeat</keyword>
<feature type="transmembrane region" description="Helical" evidence="4">
    <location>
        <begin position="56"/>
        <end position="74"/>
    </location>
</feature>
<keyword evidence="4" id="KW-1133">Transmembrane helix</keyword>
<dbReference type="InterPro" id="IPR019734">
    <property type="entry name" value="TPR_rpt"/>
</dbReference>
<accession>A0A4R2L247</accession>
<dbReference type="SMART" id="SM00028">
    <property type="entry name" value="TPR"/>
    <property type="match status" value="4"/>
</dbReference>
<evidence type="ECO:0000256" key="4">
    <source>
        <dbReference type="SAM" id="Phobius"/>
    </source>
</evidence>
<name>A0A4R2L247_9GAMM</name>
<dbReference type="PROSITE" id="PS50005">
    <property type="entry name" value="TPR"/>
    <property type="match status" value="3"/>
</dbReference>
<protein>
    <submittedName>
        <fullName evidence="5">Tetratricopeptide repeat protein</fullName>
    </submittedName>
</protein>
<evidence type="ECO:0000256" key="2">
    <source>
        <dbReference type="ARBA" id="ARBA00022803"/>
    </source>
</evidence>
<keyword evidence="6" id="KW-1185">Reference proteome</keyword>
<keyword evidence="1" id="KW-0677">Repeat</keyword>
<dbReference type="InterPro" id="IPR011990">
    <property type="entry name" value="TPR-like_helical_dom_sf"/>
</dbReference>
<evidence type="ECO:0000256" key="3">
    <source>
        <dbReference type="PROSITE-ProRule" id="PRU00339"/>
    </source>
</evidence>
<dbReference type="Pfam" id="PF13181">
    <property type="entry name" value="TPR_8"/>
    <property type="match status" value="1"/>
</dbReference>
<dbReference type="Gene3D" id="1.25.40.10">
    <property type="entry name" value="Tetratricopeptide repeat domain"/>
    <property type="match status" value="2"/>
</dbReference>
<feature type="repeat" description="TPR" evidence="3">
    <location>
        <begin position="248"/>
        <end position="281"/>
    </location>
</feature>
<feature type="transmembrane region" description="Helical" evidence="4">
    <location>
        <begin position="101"/>
        <end position="121"/>
    </location>
</feature>
<feature type="transmembrane region" description="Helical" evidence="4">
    <location>
        <begin position="20"/>
        <end position="44"/>
    </location>
</feature>
<proteinExistence type="predicted"/>
<keyword evidence="4" id="KW-0472">Membrane</keyword>
<dbReference type="OrthoDB" id="9769030at2"/>
<comment type="caution">
    <text evidence="5">The sequence shown here is derived from an EMBL/GenBank/DDBJ whole genome shotgun (WGS) entry which is preliminary data.</text>
</comment>
<dbReference type="AlphaFoldDB" id="A0A4R2L247"/>
<feature type="repeat" description="TPR" evidence="3">
    <location>
        <begin position="355"/>
        <end position="388"/>
    </location>
</feature>
<dbReference type="PANTHER" id="PTHR44858:SF1">
    <property type="entry name" value="UDP-N-ACETYLGLUCOSAMINE--PEPTIDE N-ACETYLGLUCOSAMINYLTRANSFERASE SPINDLY-RELATED"/>
    <property type="match status" value="1"/>
</dbReference>
<sequence length="476" mass="53907">MSQIAVIIVKQLNRLPKSLLQVAAAVIAVGVYGAALLALKWWAYPGWTWRGYLTDIKALVGLLLFASPFLFWLWQLYRGRSAAESATAAVRSGLQSAKLPLVVLALFTLMLAIATALFVIGERPVSPILIQYIQHSNWKHAKEQLTVLSKDPLRAEILDTFRMFLSVHELAERDRLKESGSLREDRDKIKQLLDAGHDYYLFNSLSYAELSKAIHFVEDASGSEKSLNEGIRLLLNRMMVVREPLSRAVLLARIGELELAAKEYDRARMFFQMALEVETRPTPIARLRANLGNTYAASQDFGQAAKLYADAEQHYPEGRRALFYSNYGYLLLLAKDFRNAKAKVEQALRVDPTDWYSYLNLGLIKEALGAYEDALVDFRKVIERSENPDSKREAQIFAGRCLELSQGPSSEYLPLYLQADGRSITPPQIERLQKDQMALADLYRTMAKHLEDTNTHGIEGYINWFRTRAKQLAGTQ</sequence>
<keyword evidence="4" id="KW-0812">Transmembrane</keyword>
<gene>
    <name evidence="5" type="ORF">EV699_11437</name>
</gene>
<dbReference type="RefSeq" id="WP_132543460.1">
    <property type="nucleotide sequence ID" value="NZ_SLWY01000014.1"/>
</dbReference>
<dbReference type="EMBL" id="SLWY01000014">
    <property type="protein sequence ID" value="TCO80393.1"/>
    <property type="molecule type" value="Genomic_DNA"/>
</dbReference>
<reference evidence="5 6" key="1">
    <citation type="submission" date="2019-03" db="EMBL/GenBank/DDBJ databases">
        <title>Genomic Encyclopedia of Type Strains, Phase IV (KMG-IV): sequencing the most valuable type-strain genomes for metagenomic binning, comparative biology and taxonomic classification.</title>
        <authorList>
            <person name="Goeker M."/>
        </authorList>
    </citation>
    <scope>NUCLEOTIDE SEQUENCE [LARGE SCALE GENOMIC DNA]</scope>
    <source>
        <strain evidence="5 6">DSM 25287</strain>
    </source>
</reference>
<evidence type="ECO:0000256" key="1">
    <source>
        <dbReference type="ARBA" id="ARBA00022737"/>
    </source>
</evidence>
<evidence type="ECO:0000313" key="5">
    <source>
        <dbReference type="EMBL" id="TCO80393.1"/>
    </source>
</evidence>
<dbReference type="SUPFAM" id="SSF48452">
    <property type="entry name" value="TPR-like"/>
    <property type="match status" value="1"/>
</dbReference>
<dbReference type="Proteomes" id="UP000295765">
    <property type="component" value="Unassembled WGS sequence"/>
</dbReference>
<dbReference type="PANTHER" id="PTHR44858">
    <property type="entry name" value="TETRATRICOPEPTIDE REPEAT PROTEIN 6"/>
    <property type="match status" value="1"/>
</dbReference>
<organism evidence="5 6">
    <name type="scientific">Plasticicumulans lactativorans</name>
    <dbReference type="NCBI Taxonomy" id="1133106"/>
    <lineage>
        <taxon>Bacteria</taxon>
        <taxon>Pseudomonadati</taxon>
        <taxon>Pseudomonadota</taxon>
        <taxon>Gammaproteobacteria</taxon>
        <taxon>Candidatus Competibacteraceae</taxon>
        <taxon>Plasticicumulans</taxon>
    </lineage>
</organism>